<name>A0A2N3HQK3_9BACT</name>
<dbReference type="GO" id="GO:0003723">
    <property type="term" value="F:RNA binding"/>
    <property type="evidence" value="ECO:0007669"/>
    <property type="project" value="UniProtKB-KW"/>
</dbReference>
<dbReference type="InterPro" id="IPR036986">
    <property type="entry name" value="S4_RNA-bd_sf"/>
</dbReference>
<sequence>MKFKIETEYIELIKLIKATHISESGAQAKIFVEDGIVFRNGEMELRKRAKIRPGDKIEIFDEVIIVE</sequence>
<keyword evidence="1" id="KW-0694">RNA-binding</keyword>
<reference evidence="2 3" key="1">
    <citation type="journal article" date="2017" name="Front. Microbiol.">
        <title>Labilibaculum manganireducens gen. nov., sp. nov. and Labilibaculum filiforme sp. nov., Novel Bacteroidetes Isolated from Subsurface Sediments of the Baltic Sea.</title>
        <authorList>
            <person name="Vandieken V."/>
            <person name="Marshall I.P."/>
            <person name="Niemann H."/>
            <person name="Engelen B."/>
            <person name="Cypionka H."/>
        </authorList>
    </citation>
    <scope>NUCLEOTIDE SEQUENCE [LARGE SCALE GENOMIC DNA]</scope>
    <source>
        <strain evidence="2 3">59.16B</strain>
    </source>
</reference>
<dbReference type="Pfam" id="PF13275">
    <property type="entry name" value="S4_2"/>
    <property type="match status" value="1"/>
</dbReference>
<evidence type="ECO:0000256" key="1">
    <source>
        <dbReference type="PROSITE-ProRule" id="PRU00182"/>
    </source>
</evidence>
<dbReference type="AlphaFoldDB" id="A0A2N3HQK3"/>
<comment type="caution">
    <text evidence="2">The sequence shown here is derived from an EMBL/GenBank/DDBJ whole genome shotgun (WGS) entry which is preliminary data.</text>
</comment>
<dbReference type="OrthoDB" id="9811532at2"/>
<organism evidence="2 3">
    <name type="scientific">Labilibaculum filiforme</name>
    <dbReference type="NCBI Taxonomy" id="1940526"/>
    <lineage>
        <taxon>Bacteria</taxon>
        <taxon>Pseudomonadati</taxon>
        <taxon>Bacteroidota</taxon>
        <taxon>Bacteroidia</taxon>
        <taxon>Marinilabiliales</taxon>
        <taxon>Marinifilaceae</taxon>
        <taxon>Labilibaculum</taxon>
    </lineage>
</organism>
<dbReference type="Proteomes" id="UP000233535">
    <property type="component" value="Unassembled WGS sequence"/>
</dbReference>
<protein>
    <submittedName>
        <fullName evidence="2">RNA-binding protein</fullName>
    </submittedName>
</protein>
<dbReference type="CDD" id="cd00165">
    <property type="entry name" value="S4"/>
    <property type="match status" value="1"/>
</dbReference>
<keyword evidence="3" id="KW-1185">Reference proteome</keyword>
<dbReference type="EMBL" id="MVDD01000029">
    <property type="protein sequence ID" value="PKQ60319.1"/>
    <property type="molecule type" value="Genomic_DNA"/>
</dbReference>
<gene>
    <name evidence="2" type="ORF">BZG02_19865</name>
</gene>
<evidence type="ECO:0000313" key="2">
    <source>
        <dbReference type="EMBL" id="PKQ60319.1"/>
    </source>
</evidence>
<accession>A0A2N3HQK3</accession>
<evidence type="ECO:0000313" key="3">
    <source>
        <dbReference type="Proteomes" id="UP000233535"/>
    </source>
</evidence>
<dbReference type="SUPFAM" id="SSF55174">
    <property type="entry name" value="Alpha-L RNA-binding motif"/>
    <property type="match status" value="1"/>
</dbReference>
<dbReference type="Gene3D" id="3.10.290.10">
    <property type="entry name" value="RNA-binding S4 domain"/>
    <property type="match status" value="1"/>
</dbReference>
<proteinExistence type="predicted"/>
<dbReference type="PROSITE" id="PS50889">
    <property type="entry name" value="S4"/>
    <property type="match status" value="1"/>
</dbReference>